<evidence type="ECO:0000256" key="1">
    <source>
        <dbReference type="SAM" id="MobiDB-lite"/>
    </source>
</evidence>
<evidence type="ECO:0008006" key="4">
    <source>
        <dbReference type="Google" id="ProtNLM"/>
    </source>
</evidence>
<dbReference type="AlphaFoldDB" id="A0A1E3WCY2"/>
<protein>
    <recommendedName>
        <fullName evidence="4">EF-hand domain-containing protein</fullName>
    </recommendedName>
</protein>
<feature type="region of interest" description="Disordered" evidence="1">
    <location>
        <begin position="90"/>
        <end position="128"/>
    </location>
</feature>
<evidence type="ECO:0000313" key="2">
    <source>
        <dbReference type="EMBL" id="ODS03665.1"/>
    </source>
</evidence>
<accession>A0A1E3WCY2</accession>
<comment type="caution">
    <text evidence="2">The sequence shown here is derived from an EMBL/GenBank/DDBJ whole genome shotgun (WGS) entry which is preliminary data.</text>
</comment>
<dbReference type="EMBL" id="LPWD01000070">
    <property type="protein sequence ID" value="ODS03665.1"/>
    <property type="molecule type" value="Genomic_DNA"/>
</dbReference>
<name>A0A1E3WCY2_9HYPH</name>
<sequence>MLLTSATYAFAGPGAEPPEGSQDPEASGRPGKVLSEAECTKAWETAGPDGDTLSKDKATPFILNFQMVDSSKDAKISAEEWKDGCAKGWVSADAATEQDMEGTPADPMESSDDMKKSSDDMKDSSDKM</sequence>
<evidence type="ECO:0000313" key="3">
    <source>
        <dbReference type="Proteomes" id="UP000095042"/>
    </source>
</evidence>
<feature type="region of interest" description="Disordered" evidence="1">
    <location>
        <begin position="1"/>
        <end position="35"/>
    </location>
</feature>
<keyword evidence="3" id="KW-1185">Reference proteome</keyword>
<feature type="compositionally biased region" description="Basic and acidic residues" evidence="1">
    <location>
        <begin position="112"/>
        <end position="128"/>
    </location>
</feature>
<reference evidence="2 3" key="1">
    <citation type="journal article" date="2016" name="Environ. Microbiol.">
        <title>New Methyloceanibacter diversity from North Sea sediments includes methanotroph containing solely the soluble methane monooxygenase.</title>
        <authorList>
            <person name="Vekeman B."/>
            <person name="Kerckhof F.M."/>
            <person name="Cremers G."/>
            <person name="de Vos P."/>
            <person name="Vandamme P."/>
            <person name="Boon N."/>
            <person name="Op den Camp H.J."/>
            <person name="Heylen K."/>
        </authorList>
    </citation>
    <scope>NUCLEOTIDE SEQUENCE [LARGE SCALE GENOMIC DNA]</scope>
    <source>
        <strain evidence="2 3">R-67177</strain>
    </source>
</reference>
<gene>
    <name evidence="2" type="ORF">AUC71_08410</name>
</gene>
<dbReference type="RefSeq" id="WP_069623138.1">
    <property type="nucleotide sequence ID" value="NZ_LPWD01000070.1"/>
</dbReference>
<dbReference type="Proteomes" id="UP000095042">
    <property type="component" value="Unassembled WGS sequence"/>
</dbReference>
<proteinExistence type="predicted"/>
<organism evidence="2 3">
    <name type="scientific">Methyloceanibacter marginalis</name>
    <dbReference type="NCBI Taxonomy" id="1774971"/>
    <lineage>
        <taxon>Bacteria</taxon>
        <taxon>Pseudomonadati</taxon>
        <taxon>Pseudomonadota</taxon>
        <taxon>Alphaproteobacteria</taxon>
        <taxon>Hyphomicrobiales</taxon>
        <taxon>Hyphomicrobiaceae</taxon>
        <taxon>Methyloceanibacter</taxon>
    </lineage>
</organism>
<dbReference type="OrthoDB" id="8448949at2"/>